<dbReference type="AlphaFoldDB" id="A0AAN6Q4X2"/>
<keyword evidence="3" id="KW-1185">Reference proteome</keyword>
<evidence type="ECO:0000313" key="3">
    <source>
        <dbReference type="Proteomes" id="UP001305647"/>
    </source>
</evidence>
<dbReference type="Proteomes" id="UP001305647">
    <property type="component" value="Unassembled WGS sequence"/>
</dbReference>
<reference evidence="2" key="2">
    <citation type="submission" date="2023-05" db="EMBL/GenBank/DDBJ databases">
        <authorList>
            <consortium name="Lawrence Berkeley National Laboratory"/>
            <person name="Steindorff A."/>
            <person name="Hensen N."/>
            <person name="Bonometti L."/>
            <person name="Westerberg I."/>
            <person name="Brannstrom I.O."/>
            <person name="Guillou S."/>
            <person name="Cros-Aarteil S."/>
            <person name="Calhoun S."/>
            <person name="Haridas S."/>
            <person name="Kuo A."/>
            <person name="Mondo S."/>
            <person name="Pangilinan J."/>
            <person name="Riley R."/>
            <person name="Labutti K."/>
            <person name="Andreopoulos B."/>
            <person name="Lipzen A."/>
            <person name="Chen C."/>
            <person name="Yanf M."/>
            <person name="Daum C."/>
            <person name="Ng V."/>
            <person name="Clum A."/>
            <person name="Ohm R."/>
            <person name="Martin F."/>
            <person name="Silar P."/>
            <person name="Natvig D."/>
            <person name="Lalanne C."/>
            <person name="Gautier V."/>
            <person name="Ament-Velasquez S.L."/>
            <person name="Kruys A."/>
            <person name="Hutchinson M.I."/>
            <person name="Powell A.J."/>
            <person name="Barry K."/>
            <person name="Miller A.N."/>
            <person name="Grigoriev I.V."/>
            <person name="Debuchy R."/>
            <person name="Gladieux P."/>
            <person name="Thoren M.H."/>
            <person name="Johannesson H."/>
        </authorList>
    </citation>
    <scope>NUCLEOTIDE SEQUENCE</scope>
    <source>
        <strain evidence="2">CBS 757.83</strain>
    </source>
</reference>
<gene>
    <name evidence="2" type="ORF">N658DRAFT_78087</name>
</gene>
<evidence type="ECO:0000256" key="1">
    <source>
        <dbReference type="SAM" id="MobiDB-lite"/>
    </source>
</evidence>
<proteinExistence type="predicted"/>
<reference evidence="2" key="1">
    <citation type="journal article" date="2023" name="Mol. Phylogenet. Evol.">
        <title>Genome-scale phylogeny and comparative genomics of the fungal order Sordariales.</title>
        <authorList>
            <person name="Hensen N."/>
            <person name="Bonometti L."/>
            <person name="Westerberg I."/>
            <person name="Brannstrom I.O."/>
            <person name="Guillou S."/>
            <person name="Cros-Aarteil S."/>
            <person name="Calhoun S."/>
            <person name="Haridas S."/>
            <person name="Kuo A."/>
            <person name="Mondo S."/>
            <person name="Pangilinan J."/>
            <person name="Riley R."/>
            <person name="LaButti K."/>
            <person name="Andreopoulos B."/>
            <person name="Lipzen A."/>
            <person name="Chen C."/>
            <person name="Yan M."/>
            <person name="Daum C."/>
            <person name="Ng V."/>
            <person name="Clum A."/>
            <person name="Steindorff A."/>
            <person name="Ohm R.A."/>
            <person name="Martin F."/>
            <person name="Silar P."/>
            <person name="Natvig D.O."/>
            <person name="Lalanne C."/>
            <person name="Gautier V."/>
            <person name="Ament-Velasquez S.L."/>
            <person name="Kruys A."/>
            <person name="Hutchinson M.I."/>
            <person name="Powell A.J."/>
            <person name="Barry K."/>
            <person name="Miller A.N."/>
            <person name="Grigoriev I.V."/>
            <person name="Debuchy R."/>
            <person name="Gladieux P."/>
            <person name="Hiltunen Thoren M."/>
            <person name="Johannesson H."/>
        </authorList>
    </citation>
    <scope>NUCLEOTIDE SEQUENCE</scope>
    <source>
        <strain evidence="2">CBS 757.83</strain>
    </source>
</reference>
<evidence type="ECO:0000313" key="2">
    <source>
        <dbReference type="EMBL" id="KAK4101041.1"/>
    </source>
</evidence>
<accession>A0AAN6Q4X2</accession>
<name>A0AAN6Q4X2_9PEZI</name>
<comment type="caution">
    <text evidence="2">The sequence shown here is derived from an EMBL/GenBank/DDBJ whole genome shotgun (WGS) entry which is preliminary data.</text>
</comment>
<feature type="region of interest" description="Disordered" evidence="1">
    <location>
        <begin position="1"/>
        <end position="40"/>
    </location>
</feature>
<sequence length="149" mass="16871">MFGHDHRWRSLAALTSQDTPPPGHHYHTPQNLRPCHSTGWHPEENTRVKGTIHVHPTWSLGMMCRAGRREGMSRSTCRIRRHNNIRPCSGKGYVGFKRNRHHTRLGIYTSTGCSGTPFCLEFGSTIWFKSRGFGSIVCKIFERAGSALA</sequence>
<organism evidence="2 3">
    <name type="scientific">Parathielavia hyrcaniae</name>
    <dbReference type="NCBI Taxonomy" id="113614"/>
    <lineage>
        <taxon>Eukaryota</taxon>
        <taxon>Fungi</taxon>
        <taxon>Dikarya</taxon>
        <taxon>Ascomycota</taxon>
        <taxon>Pezizomycotina</taxon>
        <taxon>Sordariomycetes</taxon>
        <taxon>Sordariomycetidae</taxon>
        <taxon>Sordariales</taxon>
        <taxon>Chaetomiaceae</taxon>
        <taxon>Parathielavia</taxon>
    </lineage>
</organism>
<dbReference type="EMBL" id="MU863637">
    <property type="protein sequence ID" value="KAK4101041.1"/>
    <property type="molecule type" value="Genomic_DNA"/>
</dbReference>
<protein>
    <submittedName>
        <fullName evidence="2">Uncharacterized protein</fullName>
    </submittedName>
</protein>